<comment type="caution">
    <text evidence="2">The sequence shown here is derived from an EMBL/GenBank/DDBJ whole genome shotgun (WGS) entry which is preliminary data.</text>
</comment>
<organism evidence="2">
    <name type="scientific">Solanum chilense</name>
    <name type="common">Tomato</name>
    <name type="synonym">Lycopersicon chilense</name>
    <dbReference type="NCBI Taxonomy" id="4083"/>
    <lineage>
        <taxon>Eukaryota</taxon>
        <taxon>Viridiplantae</taxon>
        <taxon>Streptophyta</taxon>
        <taxon>Embryophyta</taxon>
        <taxon>Tracheophyta</taxon>
        <taxon>Spermatophyta</taxon>
        <taxon>Magnoliopsida</taxon>
        <taxon>eudicotyledons</taxon>
        <taxon>Gunneridae</taxon>
        <taxon>Pentapetalae</taxon>
        <taxon>asterids</taxon>
        <taxon>lamiids</taxon>
        <taxon>Solanales</taxon>
        <taxon>Solanaceae</taxon>
        <taxon>Solanoideae</taxon>
        <taxon>Solaneae</taxon>
        <taxon>Solanum</taxon>
        <taxon>Solanum subgen. Lycopersicon</taxon>
    </lineage>
</organism>
<gene>
    <name evidence="2" type="ORF">EJD97_024388</name>
</gene>
<dbReference type="PANTHER" id="PTHR33325">
    <property type="entry name" value="ZINC FINGER, CCHC-TYPE-RELATED"/>
    <property type="match status" value="1"/>
</dbReference>
<reference evidence="2" key="1">
    <citation type="submission" date="2019-05" db="EMBL/GenBank/DDBJ databases">
        <title>The de novo reference genome and transcriptome assemblies of the wild tomato species Solanum chilense.</title>
        <authorList>
            <person name="Stam R."/>
            <person name="Nosenko T."/>
            <person name="Hoerger A.C."/>
            <person name="Stephan W."/>
            <person name="Seidel M.A."/>
            <person name="Kuhn J.M.M."/>
            <person name="Haberer G."/>
            <person name="Tellier A."/>
        </authorList>
    </citation>
    <scope>NUCLEOTIDE SEQUENCE</scope>
    <source>
        <tissue evidence="2">Mature leaves</tissue>
    </source>
</reference>
<protein>
    <recommendedName>
        <fullName evidence="3">CCHC-type domain-containing protein</fullName>
    </recommendedName>
</protein>
<evidence type="ECO:0000256" key="1">
    <source>
        <dbReference type="SAM" id="MobiDB-lite"/>
    </source>
</evidence>
<dbReference type="PANTHER" id="PTHR33325:SF5">
    <property type="entry name" value="TRANSCRIPTION FACTOR INTERACTOR AND REGULATOR CCHC(ZN) FAMILY"/>
    <property type="match status" value="1"/>
</dbReference>
<proteinExistence type="predicted"/>
<name>A0A6N2AUT4_SOLCI</name>
<accession>A0A6N2AUT4</accession>
<dbReference type="EMBL" id="RXGB01008465">
    <property type="protein sequence ID" value="TMW84791.1"/>
    <property type="molecule type" value="Genomic_DNA"/>
</dbReference>
<feature type="region of interest" description="Disordered" evidence="1">
    <location>
        <begin position="27"/>
        <end position="59"/>
    </location>
</feature>
<evidence type="ECO:0000313" key="2">
    <source>
        <dbReference type="EMBL" id="TMW84791.1"/>
    </source>
</evidence>
<evidence type="ECO:0008006" key="3">
    <source>
        <dbReference type="Google" id="ProtNLM"/>
    </source>
</evidence>
<sequence>MKNHEKRSIGSTPFPEVNGVYAHHARRGRGHGRNYDHERNPFLSVNHSPKKNHYQREKRKGIDEKCKAIKTNCFQYGGRGHCTRDCRTPKHLVELYQASLRKKDKNYEANFITEHVDIIHLDMTNFFTHPKGKIDHLIGDDSVDMKEQSWLIFANNYVINI</sequence>
<feature type="compositionally biased region" description="Basic residues" evidence="1">
    <location>
        <begin position="48"/>
        <end position="59"/>
    </location>
</feature>
<dbReference type="AlphaFoldDB" id="A0A6N2AUT4"/>